<dbReference type="PANTHER" id="PTHR45969:SF94">
    <property type="entry name" value="OS07G0421800 PROTEIN"/>
    <property type="match status" value="1"/>
</dbReference>
<reference evidence="7 8" key="1">
    <citation type="journal article" date="2010" name="Nature">
        <title>Genome sequencing and analysis of the model grass Brachypodium distachyon.</title>
        <authorList>
            <consortium name="International Brachypodium Initiative"/>
        </authorList>
    </citation>
    <scope>NUCLEOTIDE SEQUENCE [LARGE SCALE GENOMIC DNA]</scope>
    <source>
        <strain evidence="7 8">Bd21</strain>
    </source>
</reference>
<keyword evidence="2 4" id="KW-0863">Zinc-finger</keyword>
<dbReference type="Pfam" id="PF13639">
    <property type="entry name" value="zf-RING_2"/>
    <property type="match status" value="1"/>
</dbReference>
<feature type="compositionally biased region" description="Acidic residues" evidence="5">
    <location>
        <begin position="25"/>
        <end position="85"/>
    </location>
</feature>
<reference evidence="7" key="2">
    <citation type="submission" date="2017-06" db="EMBL/GenBank/DDBJ databases">
        <title>WGS assembly of Brachypodium distachyon.</title>
        <authorList>
            <consortium name="The International Brachypodium Initiative"/>
            <person name="Lucas S."/>
            <person name="Harmon-Smith M."/>
            <person name="Lail K."/>
            <person name="Tice H."/>
            <person name="Grimwood J."/>
            <person name="Bruce D."/>
            <person name="Barry K."/>
            <person name="Shu S."/>
            <person name="Lindquist E."/>
            <person name="Wang M."/>
            <person name="Pitluck S."/>
            <person name="Vogel J.P."/>
            <person name="Garvin D.F."/>
            <person name="Mockler T.C."/>
            <person name="Schmutz J."/>
            <person name="Rokhsar D."/>
            <person name="Bevan M.W."/>
        </authorList>
    </citation>
    <scope>NUCLEOTIDE SEQUENCE</scope>
    <source>
        <strain evidence="7">Bd21</strain>
    </source>
</reference>
<evidence type="ECO:0000256" key="1">
    <source>
        <dbReference type="ARBA" id="ARBA00022723"/>
    </source>
</evidence>
<keyword evidence="9" id="KW-1185">Reference proteome</keyword>
<evidence type="ECO:0000313" key="9">
    <source>
        <dbReference type="Proteomes" id="UP000008810"/>
    </source>
</evidence>
<dbReference type="EMBL" id="CM000880">
    <property type="protein sequence ID" value="KQK17255.1"/>
    <property type="molecule type" value="Genomic_DNA"/>
</dbReference>
<evidence type="ECO:0000256" key="5">
    <source>
        <dbReference type="SAM" id="MobiDB-lite"/>
    </source>
</evidence>
<dbReference type="ExpressionAtlas" id="A0A0Q3H2Z9">
    <property type="expression patterns" value="baseline"/>
</dbReference>
<dbReference type="InterPro" id="IPR013083">
    <property type="entry name" value="Znf_RING/FYVE/PHD"/>
</dbReference>
<sequence length="378" mass="41368">MDEVVFRSRLQRHVLAPPPDVVVITDEEEEELVLGHDDDDWKEVDSEEDDEESAEDESQEASGGGEEEEYFDSDESSDDEEEDDDEIFGGDEVLLARLRQLRPNFVPKGRFLGPAPRFATAGNTAGFMRVFATEESQQHGGGGEKQILVFYRYTRFRAAEPESGGGGVRARGSTREHQVRFVLPHAGDAARSLAWAASALVPLIYPGRSTKQLQALWSALASQVRVPPRAARVEVLVDVGILRLPDCTPPGMEGMAAALQGKMLDPWPAGFVGMELRLPEPVLCGGGTEGEATDDDDDDGGGDTDCCERRSAKRRKVAADFAAQECAVCLEPLESDLAAWPGCSRPHVFHGGCLERSLKECETCPICRRKLLIITMHN</sequence>
<dbReference type="EnsemblPlants" id="KQK17255">
    <property type="protein sequence ID" value="KQK17255"/>
    <property type="gene ID" value="BRADI_1g33270v3"/>
</dbReference>
<proteinExistence type="predicted"/>
<evidence type="ECO:0000313" key="7">
    <source>
        <dbReference type="EMBL" id="KQK17255.1"/>
    </source>
</evidence>
<dbReference type="GO" id="GO:0061630">
    <property type="term" value="F:ubiquitin protein ligase activity"/>
    <property type="evidence" value="ECO:0000318"/>
    <property type="project" value="GO_Central"/>
</dbReference>
<dbReference type="Proteomes" id="UP000008810">
    <property type="component" value="Chromosome 1"/>
</dbReference>
<feature type="domain" description="RING-type" evidence="6">
    <location>
        <begin position="326"/>
        <end position="368"/>
    </location>
</feature>
<evidence type="ECO:0000256" key="4">
    <source>
        <dbReference type="PROSITE-ProRule" id="PRU00175"/>
    </source>
</evidence>
<dbReference type="GO" id="GO:0008270">
    <property type="term" value="F:zinc ion binding"/>
    <property type="evidence" value="ECO:0007669"/>
    <property type="project" value="UniProtKB-KW"/>
</dbReference>
<dbReference type="Gene3D" id="3.30.40.10">
    <property type="entry name" value="Zinc/RING finger domain, C3HC4 (zinc finger)"/>
    <property type="match status" value="1"/>
</dbReference>
<accession>A0A0Q3H2Z9</accession>
<dbReference type="SUPFAM" id="SSF57850">
    <property type="entry name" value="RING/U-box"/>
    <property type="match status" value="1"/>
</dbReference>
<dbReference type="AlphaFoldDB" id="A0A0Q3H2Z9"/>
<keyword evidence="1" id="KW-0479">Metal-binding</keyword>
<dbReference type="InterPro" id="IPR001841">
    <property type="entry name" value="Znf_RING"/>
</dbReference>
<organism evidence="7">
    <name type="scientific">Brachypodium distachyon</name>
    <name type="common">Purple false brome</name>
    <name type="synonym">Trachynia distachya</name>
    <dbReference type="NCBI Taxonomy" id="15368"/>
    <lineage>
        <taxon>Eukaryota</taxon>
        <taxon>Viridiplantae</taxon>
        <taxon>Streptophyta</taxon>
        <taxon>Embryophyta</taxon>
        <taxon>Tracheophyta</taxon>
        <taxon>Spermatophyta</taxon>
        <taxon>Magnoliopsida</taxon>
        <taxon>Liliopsida</taxon>
        <taxon>Poales</taxon>
        <taxon>Poaceae</taxon>
        <taxon>BOP clade</taxon>
        <taxon>Pooideae</taxon>
        <taxon>Stipodae</taxon>
        <taxon>Brachypodieae</taxon>
        <taxon>Brachypodium</taxon>
    </lineage>
</organism>
<dbReference type="InParanoid" id="A0A0Q3H2Z9"/>
<evidence type="ECO:0000256" key="2">
    <source>
        <dbReference type="ARBA" id="ARBA00022771"/>
    </source>
</evidence>
<dbReference type="GO" id="GO:0006511">
    <property type="term" value="P:ubiquitin-dependent protein catabolic process"/>
    <property type="evidence" value="ECO:0000318"/>
    <property type="project" value="GO_Central"/>
</dbReference>
<gene>
    <name evidence="7" type="ORF">BRADI_1g33270v3</name>
</gene>
<dbReference type="GO" id="GO:0016020">
    <property type="term" value="C:membrane"/>
    <property type="evidence" value="ECO:0000318"/>
    <property type="project" value="GO_Central"/>
</dbReference>
<dbReference type="PANTHER" id="PTHR45969">
    <property type="entry name" value="RING ZINC FINGER PROTEIN-RELATED"/>
    <property type="match status" value="1"/>
</dbReference>
<keyword evidence="3" id="KW-0862">Zinc</keyword>
<dbReference type="FunCoup" id="A0A0Q3H2Z9">
    <property type="interactions" value="1018"/>
</dbReference>
<dbReference type="Gramene" id="KQK17255">
    <property type="protein sequence ID" value="KQK17255"/>
    <property type="gene ID" value="BRADI_1g33270v3"/>
</dbReference>
<name>A0A0Q3H2Z9_BRADI</name>
<dbReference type="OrthoDB" id="620960at2759"/>
<dbReference type="STRING" id="15368.A0A0Q3H2Z9"/>
<evidence type="ECO:0000313" key="8">
    <source>
        <dbReference type="EnsemblPlants" id="KQK17255"/>
    </source>
</evidence>
<evidence type="ECO:0000256" key="3">
    <source>
        <dbReference type="ARBA" id="ARBA00022833"/>
    </source>
</evidence>
<feature type="region of interest" description="Disordered" evidence="5">
    <location>
        <begin position="17"/>
        <end position="85"/>
    </location>
</feature>
<reference evidence="8" key="3">
    <citation type="submission" date="2018-08" db="UniProtKB">
        <authorList>
            <consortium name="EnsemblPlants"/>
        </authorList>
    </citation>
    <scope>IDENTIFICATION</scope>
    <source>
        <strain evidence="8">cv. Bd21</strain>
    </source>
</reference>
<evidence type="ECO:0000259" key="6">
    <source>
        <dbReference type="PROSITE" id="PS50089"/>
    </source>
</evidence>
<dbReference type="PROSITE" id="PS50089">
    <property type="entry name" value="ZF_RING_2"/>
    <property type="match status" value="1"/>
</dbReference>
<protein>
    <recommendedName>
        <fullName evidence="6">RING-type domain-containing protein</fullName>
    </recommendedName>
</protein>